<organism evidence="2 3">
    <name type="scientific">Mycena belliarum</name>
    <dbReference type="NCBI Taxonomy" id="1033014"/>
    <lineage>
        <taxon>Eukaryota</taxon>
        <taxon>Fungi</taxon>
        <taxon>Dikarya</taxon>
        <taxon>Basidiomycota</taxon>
        <taxon>Agaricomycotina</taxon>
        <taxon>Agaricomycetes</taxon>
        <taxon>Agaricomycetidae</taxon>
        <taxon>Agaricales</taxon>
        <taxon>Marasmiineae</taxon>
        <taxon>Mycenaceae</taxon>
        <taxon>Mycena</taxon>
    </lineage>
</organism>
<dbReference type="AlphaFoldDB" id="A0AAD6TUR4"/>
<name>A0AAD6TUR4_9AGAR</name>
<dbReference type="EMBL" id="JARJCN010000089">
    <property type="protein sequence ID" value="KAJ7075816.1"/>
    <property type="molecule type" value="Genomic_DNA"/>
</dbReference>
<sequence>MRGVRWARCAPGRLRAASAPWTRALCEFCIRASAVQVLADRQRSALVSLQTHGTPLLLRPPRACLADLHPQVATCCQPPSRPLTRARNRAESVPLRRRRGLERATTRSRDARAPPRRAFQLPDPPVSISRFRASANSMFRTLPDRAQRPSRVDLGVGGGVWDARREAGREGREFGRWTNLSGRGGLLEAACSGGVGGVGARAGFGRKTRGISIGRARVRAWRRTAEAAVRRAAGEMSARARAVKDAAALGRLRRDGRA</sequence>
<proteinExistence type="predicted"/>
<reference evidence="2" key="1">
    <citation type="submission" date="2023-03" db="EMBL/GenBank/DDBJ databases">
        <title>Massive genome expansion in bonnet fungi (Mycena s.s.) driven by repeated elements and novel gene families across ecological guilds.</title>
        <authorList>
            <consortium name="Lawrence Berkeley National Laboratory"/>
            <person name="Harder C.B."/>
            <person name="Miyauchi S."/>
            <person name="Viragh M."/>
            <person name="Kuo A."/>
            <person name="Thoen E."/>
            <person name="Andreopoulos B."/>
            <person name="Lu D."/>
            <person name="Skrede I."/>
            <person name="Drula E."/>
            <person name="Henrissat B."/>
            <person name="Morin E."/>
            <person name="Kohler A."/>
            <person name="Barry K."/>
            <person name="LaButti K."/>
            <person name="Morin E."/>
            <person name="Salamov A."/>
            <person name="Lipzen A."/>
            <person name="Mereny Z."/>
            <person name="Hegedus B."/>
            <person name="Baldrian P."/>
            <person name="Stursova M."/>
            <person name="Weitz H."/>
            <person name="Taylor A."/>
            <person name="Grigoriev I.V."/>
            <person name="Nagy L.G."/>
            <person name="Martin F."/>
            <person name="Kauserud H."/>
        </authorList>
    </citation>
    <scope>NUCLEOTIDE SEQUENCE</scope>
    <source>
        <strain evidence="2">CBHHK173m</strain>
    </source>
</reference>
<comment type="caution">
    <text evidence="2">The sequence shown here is derived from an EMBL/GenBank/DDBJ whole genome shotgun (WGS) entry which is preliminary data.</text>
</comment>
<evidence type="ECO:0000313" key="3">
    <source>
        <dbReference type="Proteomes" id="UP001222325"/>
    </source>
</evidence>
<evidence type="ECO:0000313" key="2">
    <source>
        <dbReference type="EMBL" id="KAJ7075816.1"/>
    </source>
</evidence>
<accession>A0AAD6TUR4</accession>
<evidence type="ECO:0000256" key="1">
    <source>
        <dbReference type="SAM" id="MobiDB-lite"/>
    </source>
</evidence>
<feature type="region of interest" description="Disordered" evidence="1">
    <location>
        <begin position="79"/>
        <end position="124"/>
    </location>
</feature>
<feature type="compositionally biased region" description="Basic and acidic residues" evidence="1">
    <location>
        <begin position="101"/>
        <end position="113"/>
    </location>
</feature>
<keyword evidence="3" id="KW-1185">Reference proteome</keyword>
<dbReference type="Proteomes" id="UP001222325">
    <property type="component" value="Unassembled WGS sequence"/>
</dbReference>
<protein>
    <submittedName>
        <fullName evidence="2">Uncharacterized protein</fullName>
    </submittedName>
</protein>
<gene>
    <name evidence="2" type="ORF">B0H15DRAFT_615839</name>
</gene>